<feature type="binding site" evidence="7">
    <location>
        <position position="92"/>
    </location>
    <ligand>
        <name>S-adenosyl-L-methionine</name>
        <dbReference type="ChEBI" id="CHEBI:59789"/>
    </ligand>
</feature>
<dbReference type="PANTHER" id="PTHR23417:SF21">
    <property type="entry name" value="TRNA (GUANINE-N(7)-)-METHYLTRANSFERASE"/>
    <property type="match status" value="1"/>
</dbReference>
<evidence type="ECO:0000256" key="7">
    <source>
        <dbReference type="HAMAP-Rule" id="MF_01057"/>
    </source>
</evidence>
<feature type="binding site" evidence="7">
    <location>
        <position position="65"/>
    </location>
    <ligand>
        <name>S-adenosyl-L-methionine</name>
        <dbReference type="ChEBI" id="CHEBI:59789"/>
    </ligand>
</feature>
<dbReference type="Proteomes" id="UP000320055">
    <property type="component" value="Unassembled WGS sequence"/>
</dbReference>
<proteinExistence type="inferred from homology"/>
<dbReference type="InterPro" id="IPR003358">
    <property type="entry name" value="tRNA_(Gua-N-7)_MeTrfase_Trmb"/>
</dbReference>
<dbReference type="NCBIfam" id="TIGR00091">
    <property type="entry name" value="tRNA (guanosine(46)-N7)-methyltransferase TrmB"/>
    <property type="match status" value="1"/>
</dbReference>
<dbReference type="SUPFAM" id="SSF53335">
    <property type="entry name" value="S-adenosyl-L-methionine-dependent methyltransferases"/>
    <property type="match status" value="1"/>
</dbReference>
<accession>A0A563VMM8</accession>
<comment type="similarity">
    <text evidence="7">Belongs to the class I-like SAM-binding methyltransferase superfamily. TrmB family.</text>
</comment>
<comment type="function">
    <text evidence="2 7">Catalyzes the formation of N(7)-methylguanine at position 46 (m7G46) in tRNA.</text>
</comment>
<dbReference type="InterPro" id="IPR029063">
    <property type="entry name" value="SAM-dependent_MTases_sf"/>
</dbReference>
<dbReference type="UniPathway" id="UPA00989"/>
<dbReference type="Pfam" id="PF02390">
    <property type="entry name" value="Methyltransf_4"/>
    <property type="match status" value="1"/>
</dbReference>
<dbReference type="EC" id="2.1.1.33" evidence="7"/>
<feature type="binding site" evidence="7">
    <location>
        <position position="122"/>
    </location>
    <ligand>
        <name>substrate</name>
    </ligand>
</feature>
<evidence type="ECO:0000256" key="5">
    <source>
        <dbReference type="ARBA" id="ARBA00022691"/>
    </source>
</evidence>
<dbReference type="HAMAP" id="MF_01057">
    <property type="entry name" value="tRNA_methyltr_TrmB"/>
    <property type="match status" value="1"/>
</dbReference>
<evidence type="ECO:0000256" key="4">
    <source>
        <dbReference type="ARBA" id="ARBA00022679"/>
    </source>
</evidence>
<evidence type="ECO:0000256" key="2">
    <source>
        <dbReference type="ARBA" id="ARBA00003015"/>
    </source>
</evidence>
<protein>
    <recommendedName>
        <fullName evidence="7">tRNA (guanine-N(7)-)-methyltransferase</fullName>
        <ecNumber evidence="7">2.1.1.33</ecNumber>
    </recommendedName>
    <alternativeName>
        <fullName evidence="7">tRNA (guanine(46)-N(7))-methyltransferase</fullName>
    </alternativeName>
    <alternativeName>
        <fullName evidence="7">tRNA(m7G46)-methyltransferase</fullName>
    </alternativeName>
</protein>
<organism evidence="8 9">
    <name type="scientific">Hyella patelloides LEGE 07179</name>
    <dbReference type="NCBI Taxonomy" id="945734"/>
    <lineage>
        <taxon>Bacteria</taxon>
        <taxon>Bacillati</taxon>
        <taxon>Cyanobacteriota</taxon>
        <taxon>Cyanophyceae</taxon>
        <taxon>Pleurocapsales</taxon>
        <taxon>Hyellaceae</taxon>
        <taxon>Hyella</taxon>
    </lineage>
</organism>
<dbReference type="GO" id="GO:0043527">
    <property type="term" value="C:tRNA methyltransferase complex"/>
    <property type="evidence" value="ECO:0007669"/>
    <property type="project" value="TreeGrafter"/>
</dbReference>
<comment type="caution">
    <text evidence="7">Lacks conserved residue(s) required for the propagation of feature annotation.</text>
</comment>
<dbReference type="EMBL" id="CAACVJ010000063">
    <property type="protein sequence ID" value="VEP12593.1"/>
    <property type="molecule type" value="Genomic_DNA"/>
</dbReference>
<keyword evidence="9" id="KW-1185">Reference proteome</keyword>
<sequence length="215" mass="24976">MPKIRIRQHVNPLRLKFQQAIALPEWNQVYANPNLPLHLDIGCARGKFLLEMAQIYPEANFLGIEIRHPLAIEANREKKTLDLTNLHYLFGNINYSATEILTSFPANTLQYITVQFPDPWFKRKHNKRRVIQPELVNILVDYLVDGGAVFLQSDIEEVAIEMAHRFSQHPLLVQQHSETWLAENPLPVPTERELYVLEDNLPIYRVLLKKVINAV</sequence>
<comment type="catalytic activity">
    <reaction evidence="1 7">
        <text>guanosine(46) in tRNA + S-adenosyl-L-methionine = N(7)-methylguanosine(46) in tRNA + S-adenosyl-L-homocysteine</text>
        <dbReference type="Rhea" id="RHEA:42708"/>
        <dbReference type="Rhea" id="RHEA-COMP:10188"/>
        <dbReference type="Rhea" id="RHEA-COMP:10189"/>
        <dbReference type="ChEBI" id="CHEBI:57856"/>
        <dbReference type="ChEBI" id="CHEBI:59789"/>
        <dbReference type="ChEBI" id="CHEBI:74269"/>
        <dbReference type="ChEBI" id="CHEBI:74480"/>
        <dbReference type="EC" id="2.1.1.33"/>
    </reaction>
</comment>
<dbReference type="RefSeq" id="WP_144870611.1">
    <property type="nucleotide sequence ID" value="NZ_LR213906.1"/>
</dbReference>
<keyword evidence="3 7" id="KW-0489">Methyltransferase</keyword>
<dbReference type="PROSITE" id="PS51625">
    <property type="entry name" value="SAM_MT_TRMB"/>
    <property type="match status" value="1"/>
</dbReference>
<reference evidence="8 9" key="1">
    <citation type="submission" date="2019-01" db="EMBL/GenBank/DDBJ databases">
        <authorList>
            <person name="Brito A."/>
        </authorList>
    </citation>
    <scope>NUCLEOTIDE SEQUENCE [LARGE SCALE GENOMIC DNA]</scope>
    <source>
        <strain evidence="8">1</strain>
    </source>
</reference>
<dbReference type="OrthoDB" id="9802090at2"/>
<dbReference type="InterPro" id="IPR055361">
    <property type="entry name" value="tRNA_methyltr_TrmB_bact"/>
</dbReference>
<feature type="binding site" evidence="7">
    <location>
        <position position="118"/>
    </location>
    <ligand>
        <name>S-adenosyl-L-methionine</name>
        <dbReference type="ChEBI" id="CHEBI:59789"/>
    </ligand>
</feature>
<evidence type="ECO:0000256" key="3">
    <source>
        <dbReference type="ARBA" id="ARBA00022603"/>
    </source>
</evidence>
<keyword evidence="5 7" id="KW-0949">S-adenosyl-L-methionine</keyword>
<dbReference type="PANTHER" id="PTHR23417">
    <property type="entry name" value="3-DEOXY-D-MANNO-OCTULOSONIC-ACID TRANSFERASE/TRNA GUANINE-N 7 - -METHYLTRANSFERASE"/>
    <property type="match status" value="1"/>
</dbReference>
<dbReference type="GO" id="GO:0008176">
    <property type="term" value="F:tRNA (guanine(46)-N7)-methyltransferase activity"/>
    <property type="evidence" value="ECO:0007669"/>
    <property type="project" value="UniProtKB-UniRule"/>
</dbReference>
<evidence type="ECO:0000313" key="9">
    <source>
        <dbReference type="Proteomes" id="UP000320055"/>
    </source>
</evidence>
<name>A0A563VMM8_9CYAN</name>
<evidence type="ECO:0000313" key="8">
    <source>
        <dbReference type="EMBL" id="VEP12593.1"/>
    </source>
</evidence>
<keyword evidence="6 7" id="KW-0819">tRNA processing</keyword>
<feature type="binding site" evidence="7">
    <location>
        <position position="40"/>
    </location>
    <ligand>
        <name>S-adenosyl-L-methionine</name>
        <dbReference type="ChEBI" id="CHEBI:59789"/>
    </ligand>
</feature>
<dbReference type="AlphaFoldDB" id="A0A563VMM8"/>
<evidence type="ECO:0000256" key="6">
    <source>
        <dbReference type="ARBA" id="ARBA00022694"/>
    </source>
</evidence>
<dbReference type="Gene3D" id="3.40.50.150">
    <property type="entry name" value="Vaccinia Virus protein VP39"/>
    <property type="match status" value="1"/>
</dbReference>
<keyword evidence="4 7" id="KW-0808">Transferase</keyword>
<feature type="region of interest" description="Interaction with RNA" evidence="7">
    <location>
        <begin position="124"/>
        <end position="129"/>
    </location>
</feature>
<feature type="binding site" evidence="7">
    <location>
        <position position="154"/>
    </location>
    <ligand>
        <name>substrate</name>
    </ligand>
</feature>
<evidence type="ECO:0000256" key="1">
    <source>
        <dbReference type="ARBA" id="ARBA00000142"/>
    </source>
</evidence>
<comment type="pathway">
    <text evidence="7">tRNA modification; N(7)-methylguanine-tRNA biosynthesis.</text>
</comment>
<gene>
    <name evidence="7 8" type="primary">trmB</name>
    <name evidence="8" type="ORF">H1P_1550008</name>
</gene>